<evidence type="ECO:0000313" key="2">
    <source>
        <dbReference type="Proteomes" id="UP000319941"/>
    </source>
</evidence>
<dbReference type="OrthoDB" id="6165208at2"/>
<name>A0A558HUI2_9GAMM</name>
<reference evidence="1 2" key="1">
    <citation type="submission" date="2019-07" db="EMBL/GenBank/DDBJ databases">
        <title>Diversity of Bacteria from Kongsfjorden, Arctic.</title>
        <authorList>
            <person name="Yu Y."/>
        </authorList>
    </citation>
    <scope>NUCLEOTIDE SEQUENCE [LARGE SCALE GENOMIC DNA]</scope>
    <source>
        <strain evidence="1 2">SM1923</strain>
    </source>
</reference>
<organism evidence="1 2">
    <name type="scientific">Cobetia crustatorum</name>
    <dbReference type="NCBI Taxonomy" id="553385"/>
    <lineage>
        <taxon>Bacteria</taxon>
        <taxon>Pseudomonadati</taxon>
        <taxon>Pseudomonadota</taxon>
        <taxon>Gammaproteobacteria</taxon>
        <taxon>Oceanospirillales</taxon>
        <taxon>Halomonadaceae</taxon>
        <taxon>Cobetia</taxon>
    </lineage>
</organism>
<proteinExistence type="predicted"/>
<sequence length="104" mass="11691">MKVYKPEWQCTLDVTEGPDSTDRWLTKFAWKLRALADRVDSGSRTMKIDCNVTPALSSDEIDTCLGKGFALSQNLMMQLANHGACEDVLRDAKAELYAEEQHPL</sequence>
<dbReference type="RefSeq" id="WP_024952067.1">
    <property type="nucleotide sequence ID" value="NZ_CAWOWR010000076.1"/>
</dbReference>
<accession>A0A558HUI2</accession>
<keyword evidence="2" id="KW-1185">Reference proteome</keyword>
<evidence type="ECO:0000313" key="1">
    <source>
        <dbReference type="EMBL" id="TVU72748.1"/>
    </source>
</evidence>
<dbReference type="EMBL" id="VNFH01000002">
    <property type="protein sequence ID" value="TVU72748.1"/>
    <property type="molecule type" value="Genomic_DNA"/>
</dbReference>
<gene>
    <name evidence="1" type="ORF">FQP86_03495</name>
</gene>
<dbReference type="AlphaFoldDB" id="A0A558HUI2"/>
<dbReference type="Proteomes" id="UP000319941">
    <property type="component" value="Unassembled WGS sequence"/>
</dbReference>
<protein>
    <submittedName>
        <fullName evidence="1">Uncharacterized protein</fullName>
    </submittedName>
</protein>
<comment type="caution">
    <text evidence="1">The sequence shown here is derived from an EMBL/GenBank/DDBJ whole genome shotgun (WGS) entry which is preliminary data.</text>
</comment>